<keyword evidence="1" id="KW-1185">Reference proteome</keyword>
<sequence>MITTTCKICCQEELFLENEEEICKRCMVACSRTIQEMMATKKQAVGRGYWPLQTKCSRKCTSSYTTRKRCISQCLRSMVGKRMDNELICESSCTILQEQPLTVRCTRVCHQSTPGAVGLGST</sequence>
<name>A0A9W3DKI4_RAPSA</name>
<dbReference type="OrthoDB" id="1023977at2759"/>
<reference evidence="1" key="1">
    <citation type="journal article" date="2019" name="Database">
        <title>The radish genome database (RadishGD): an integrated information resource for radish genomics.</title>
        <authorList>
            <person name="Yu H.J."/>
            <person name="Baek S."/>
            <person name="Lee Y.J."/>
            <person name="Cho A."/>
            <person name="Mun J.H."/>
        </authorList>
    </citation>
    <scope>NUCLEOTIDE SEQUENCE [LARGE SCALE GENOMIC DNA]</scope>
    <source>
        <strain evidence="1">cv. WK10039</strain>
    </source>
</reference>
<evidence type="ECO:0000313" key="2">
    <source>
        <dbReference type="RefSeq" id="XP_056864401.1"/>
    </source>
</evidence>
<dbReference type="GeneID" id="130511431"/>
<dbReference type="AlphaFoldDB" id="A0A9W3DKI4"/>
<reference evidence="2" key="2">
    <citation type="submission" date="2025-08" db="UniProtKB">
        <authorList>
            <consortium name="RefSeq"/>
        </authorList>
    </citation>
    <scope>IDENTIFICATION</scope>
    <source>
        <tissue evidence="2">Leaf</tissue>
    </source>
</reference>
<accession>A0A9W3DKI4</accession>
<protein>
    <submittedName>
        <fullName evidence="2">Uncharacterized protein LOC130511431</fullName>
    </submittedName>
</protein>
<dbReference type="KEGG" id="rsz:130511431"/>
<gene>
    <name evidence="2" type="primary">LOC130511431</name>
</gene>
<evidence type="ECO:0000313" key="1">
    <source>
        <dbReference type="Proteomes" id="UP000504610"/>
    </source>
</evidence>
<organism evidence="1 2">
    <name type="scientific">Raphanus sativus</name>
    <name type="common">Radish</name>
    <name type="synonym">Raphanus raphanistrum var. sativus</name>
    <dbReference type="NCBI Taxonomy" id="3726"/>
    <lineage>
        <taxon>Eukaryota</taxon>
        <taxon>Viridiplantae</taxon>
        <taxon>Streptophyta</taxon>
        <taxon>Embryophyta</taxon>
        <taxon>Tracheophyta</taxon>
        <taxon>Spermatophyta</taxon>
        <taxon>Magnoliopsida</taxon>
        <taxon>eudicotyledons</taxon>
        <taxon>Gunneridae</taxon>
        <taxon>Pentapetalae</taxon>
        <taxon>rosids</taxon>
        <taxon>malvids</taxon>
        <taxon>Brassicales</taxon>
        <taxon>Brassicaceae</taxon>
        <taxon>Brassiceae</taxon>
        <taxon>Raphanus</taxon>
    </lineage>
</organism>
<dbReference type="RefSeq" id="XP_056864401.1">
    <property type="nucleotide sequence ID" value="XM_057008421.1"/>
</dbReference>
<dbReference type="Proteomes" id="UP000504610">
    <property type="component" value="Chromosome 4"/>
</dbReference>
<proteinExistence type="predicted"/>